<proteinExistence type="predicted"/>
<evidence type="ECO:0000256" key="1">
    <source>
        <dbReference type="SAM" id="MobiDB-lite"/>
    </source>
</evidence>
<feature type="region of interest" description="Disordered" evidence="1">
    <location>
        <begin position="169"/>
        <end position="190"/>
    </location>
</feature>
<dbReference type="AlphaFoldDB" id="A0AAT9HK07"/>
<protein>
    <submittedName>
        <fullName evidence="2">Uncharacterized protein</fullName>
    </submittedName>
</protein>
<sequence>MTITQESGAAAVAGSLSQETARWRAWAAETGPADRATAEEGVRLAYRDAGLPEPERVVWAGSPREGVTLVRRGTDFGASVREAVRNAPWAAERGRMHEELGAEGWSRRWSATGGALWDTTQALVDRIRAGVLDELAPGDSAARTEIRLVLLDALLGQQDAPWLAALHTEGPRSKGRRGCAAAPAGGGRSRRWRWCASGPWRCTGTRRGGSATGRGPRWSSPTDSRCAPGAACR</sequence>
<reference evidence="2" key="2">
    <citation type="submission" date="2024-07" db="EMBL/GenBank/DDBJ databases">
        <title>Streptomyces haneummycinica sp. nov., a new antibiotic-producing actinobacterium isolated from marine sediment.</title>
        <authorList>
            <person name="Uemura M."/>
            <person name="Hamada M."/>
            <person name="Hirano S."/>
            <person name="Kobayashi K."/>
            <person name="Ohshiro T."/>
            <person name="Kobayashi T."/>
            <person name="Terahara T."/>
        </authorList>
    </citation>
    <scope>NUCLEOTIDE SEQUENCE</scope>
    <source>
        <strain evidence="2">KM77-8</strain>
    </source>
</reference>
<evidence type="ECO:0000313" key="2">
    <source>
        <dbReference type="EMBL" id="BFO17777.1"/>
    </source>
</evidence>
<organism evidence="2">
    <name type="scientific">Streptomyces haneummycinicus</name>
    <dbReference type="NCBI Taxonomy" id="3074435"/>
    <lineage>
        <taxon>Bacteria</taxon>
        <taxon>Bacillati</taxon>
        <taxon>Actinomycetota</taxon>
        <taxon>Actinomycetes</taxon>
        <taxon>Kitasatosporales</taxon>
        <taxon>Streptomycetaceae</taxon>
        <taxon>Streptomyces</taxon>
    </lineage>
</organism>
<dbReference type="EMBL" id="AP035768">
    <property type="protein sequence ID" value="BFO17777.1"/>
    <property type="molecule type" value="Genomic_DNA"/>
</dbReference>
<gene>
    <name evidence="2" type="ORF">SHKM778_41650</name>
</gene>
<accession>A0AAT9HK07</accession>
<feature type="region of interest" description="Disordered" evidence="1">
    <location>
        <begin position="205"/>
        <end position="233"/>
    </location>
</feature>
<reference evidence="2" key="1">
    <citation type="submission" date="2024-06" db="EMBL/GenBank/DDBJ databases">
        <authorList>
            <consortium name="consrtm"/>
            <person name="Uemura M."/>
            <person name="Terahara T."/>
        </authorList>
    </citation>
    <scope>NUCLEOTIDE SEQUENCE</scope>
    <source>
        <strain evidence="2">KM77-8</strain>
    </source>
</reference>
<name>A0AAT9HK07_9ACTN</name>